<evidence type="ECO:0000313" key="1">
    <source>
        <dbReference type="EMBL" id="JAH65736.1"/>
    </source>
</evidence>
<accession>A0A0E9UJ53</accession>
<dbReference type="EMBL" id="GBXM01042841">
    <property type="protein sequence ID" value="JAH65736.1"/>
    <property type="molecule type" value="Transcribed_RNA"/>
</dbReference>
<organism evidence="1">
    <name type="scientific">Anguilla anguilla</name>
    <name type="common">European freshwater eel</name>
    <name type="synonym">Muraena anguilla</name>
    <dbReference type="NCBI Taxonomy" id="7936"/>
    <lineage>
        <taxon>Eukaryota</taxon>
        <taxon>Metazoa</taxon>
        <taxon>Chordata</taxon>
        <taxon>Craniata</taxon>
        <taxon>Vertebrata</taxon>
        <taxon>Euteleostomi</taxon>
        <taxon>Actinopterygii</taxon>
        <taxon>Neopterygii</taxon>
        <taxon>Teleostei</taxon>
        <taxon>Anguilliformes</taxon>
        <taxon>Anguillidae</taxon>
        <taxon>Anguilla</taxon>
    </lineage>
</organism>
<reference evidence="1" key="2">
    <citation type="journal article" date="2015" name="Fish Shellfish Immunol.">
        <title>Early steps in the European eel (Anguilla anguilla)-Vibrio vulnificus interaction in the gills: Role of the RtxA13 toxin.</title>
        <authorList>
            <person name="Callol A."/>
            <person name="Pajuelo D."/>
            <person name="Ebbesson L."/>
            <person name="Teles M."/>
            <person name="MacKenzie S."/>
            <person name="Amaro C."/>
        </authorList>
    </citation>
    <scope>NUCLEOTIDE SEQUENCE</scope>
</reference>
<proteinExistence type="predicted"/>
<name>A0A0E9UJ53_ANGAN</name>
<protein>
    <submittedName>
        <fullName evidence="1">Uncharacterized protein</fullName>
    </submittedName>
</protein>
<reference evidence="1" key="1">
    <citation type="submission" date="2014-11" db="EMBL/GenBank/DDBJ databases">
        <authorList>
            <person name="Amaro Gonzalez C."/>
        </authorList>
    </citation>
    <scope>NUCLEOTIDE SEQUENCE</scope>
</reference>
<sequence>MISCSSEAFCIAH</sequence>